<dbReference type="Pfam" id="PF09954">
    <property type="entry name" value="DUF2188"/>
    <property type="match status" value="1"/>
</dbReference>
<evidence type="ECO:0000256" key="1">
    <source>
        <dbReference type="SAM" id="MobiDB-lite"/>
    </source>
</evidence>
<reference evidence="2 3" key="1">
    <citation type="submission" date="2016-06" db="EMBL/GenBank/DDBJ databases">
        <authorList>
            <person name="Kjaerup R.B."/>
            <person name="Dalgaard T.S."/>
            <person name="Juul-Madsen H.R."/>
        </authorList>
    </citation>
    <scope>NUCLEOTIDE SEQUENCE [LARGE SCALE GENOMIC DNA]</scope>
    <source>
        <strain evidence="2 3">1276495.2</strain>
    </source>
</reference>
<organism evidence="2 3">
    <name type="scientific">Mycobacterium asiaticum</name>
    <dbReference type="NCBI Taxonomy" id="1790"/>
    <lineage>
        <taxon>Bacteria</taxon>
        <taxon>Bacillati</taxon>
        <taxon>Actinomycetota</taxon>
        <taxon>Actinomycetes</taxon>
        <taxon>Mycobacteriales</taxon>
        <taxon>Mycobacteriaceae</taxon>
        <taxon>Mycobacterium</taxon>
    </lineage>
</organism>
<feature type="region of interest" description="Disordered" evidence="1">
    <location>
        <begin position="21"/>
        <end position="48"/>
    </location>
</feature>
<name>A0A1A3KPU3_MYCAS</name>
<evidence type="ECO:0000313" key="2">
    <source>
        <dbReference type="EMBL" id="OBJ87212.1"/>
    </source>
</evidence>
<gene>
    <name evidence="2" type="ORF">A5640_08055</name>
</gene>
<dbReference type="Proteomes" id="UP000093925">
    <property type="component" value="Unassembled WGS sequence"/>
</dbReference>
<comment type="caution">
    <text evidence="2">The sequence shown here is derived from an EMBL/GenBank/DDBJ whole genome shotgun (WGS) entry which is preliminary data.</text>
</comment>
<feature type="region of interest" description="Disordered" evidence="1">
    <location>
        <begin position="58"/>
        <end position="77"/>
    </location>
</feature>
<evidence type="ECO:0000313" key="3">
    <source>
        <dbReference type="Proteomes" id="UP000093925"/>
    </source>
</evidence>
<dbReference type="AlphaFoldDB" id="A0A1A3KPU3"/>
<dbReference type="InterPro" id="IPR018691">
    <property type="entry name" value="DUF2188"/>
</dbReference>
<sequence>MSNGKGDLSTYNEDGVWKSKVEGSSSRAAHTGGTMADQQAIGRQMAKDRGVEHMVRKLDGTIGEKNSYGNDPHHPNG</sequence>
<proteinExistence type="predicted"/>
<protein>
    <recommendedName>
        <fullName evidence="4">DUF2188 domain-containing protein</fullName>
    </recommendedName>
</protein>
<evidence type="ECO:0008006" key="4">
    <source>
        <dbReference type="Google" id="ProtNLM"/>
    </source>
</evidence>
<accession>A0A1A3KPU3</accession>
<dbReference type="EMBL" id="LZLM01000048">
    <property type="protein sequence ID" value="OBJ87212.1"/>
    <property type="molecule type" value="Genomic_DNA"/>
</dbReference>